<accession>A0A1Y0B4N8</accession>
<organism evidence="1">
    <name type="scientific">Utricularia reniformis</name>
    <dbReference type="NCBI Taxonomy" id="192314"/>
    <lineage>
        <taxon>Eukaryota</taxon>
        <taxon>Viridiplantae</taxon>
        <taxon>Streptophyta</taxon>
        <taxon>Embryophyta</taxon>
        <taxon>Tracheophyta</taxon>
        <taxon>Spermatophyta</taxon>
        <taxon>Magnoliopsida</taxon>
        <taxon>eudicotyledons</taxon>
        <taxon>Gunneridae</taxon>
        <taxon>Pentapetalae</taxon>
        <taxon>asterids</taxon>
        <taxon>lamiids</taxon>
        <taxon>Lamiales</taxon>
        <taxon>Lentibulariaceae</taxon>
        <taxon>Utricularia</taxon>
    </lineage>
</organism>
<sequence length="31" mass="3586">MVRNRAFLSTIFLGADKRLSANKKAKPIYFE</sequence>
<keyword evidence="1" id="KW-0496">Mitochondrion</keyword>
<dbReference type="EMBL" id="KY774314">
    <property type="protein sequence ID" value="ART32299.1"/>
    <property type="molecule type" value="Genomic_DNA"/>
</dbReference>
<proteinExistence type="predicted"/>
<evidence type="ECO:0000313" key="1">
    <source>
        <dbReference type="EMBL" id="ART32299.1"/>
    </source>
</evidence>
<protein>
    <submittedName>
        <fullName evidence="1">Uncharacterized protein</fullName>
    </submittedName>
</protein>
<name>A0A1Y0B4N8_9LAMI</name>
<dbReference type="AlphaFoldDB" id="A0A1Y0B4N8"/>
<gene>
    <name evidence="1" type="ORF">AEK19_MT2149</name>
</gene>
<geneLocation type="mitochondrion" evidence="1"/>
<reference evidence="1" key="1">
    <citation type="submission" date="2017-03" db="EMBL/GenBank/DDBJ databases">
        <title>The mitochondrial genome of the carnivorous plant Utricularia reniformis (Lentibulariaceae): structure, comparative analysis and evolutionary landmarks.</title>
        <authorList>
            <person name="Silva S.R."/>
            <person name="Alvarenga D.O."/>
            <person name="Michael T.P."/>
            <person name="Miranda V.F.O."/>
            <person name="Varani A.M."/>
        </authorList>
    </citation>
    <scope>NUCLEOTIDE SEQUENCE</scope>
</reference>